<keyword evidence="2" id="KW-1185">Reference proteome</keyword>
<sequence>MNLWQDISPLFDVKFRNLESLEVRDDVLYIKINSDSQSTVVIFREFLSHRFIFESCALNILGEHDLNGKSWIFKSDKDEFCDWFNKQNYGIYSDNLHIYRLIFLHHIIDVLSPTPPEFYNTAL</sequence>
<comment type="caution">
    <text evidence="1">The sequence shown here is derived from an EMBL/GenBank/DDBJ whole genome shotgun (WGS) entry which is preliminary data.</text>
</comment>
<dbReference type="RefSeq" id="WP_078316819.1">
    <property type="nucleotide sequence ID" value="NZ_MUYV01000001.1"/>
</dbReference>
<evidence type="ECO:0000313" key="1">
    <source>
        <dbReference type="EMBL" id="OOS26430.1"/>
    </source>
</evidence>
<protein>
    <submittedName>
        <fullName evidence="1">Uncharacterized protein</fullName>
    </submittedName>
</protein>
<dbReference type="Proteomes" id="UP000190683">
    <property type="component" value="Unassembled WGS sequence"/>
</dbReference>
<organism evidence="1 2">
    <name type="scientific">Moraxella porci DSM 25326</name>
    <dbReference type="NCBI Taxonomy" id="573983"/>
    <lineage>
        <taxon>Bacteria</taxon>
        <taxon>Pseudomonadati</taxon>
        <taxon>Pseudomonadota</taxon>
        <taxon>Gammaproteobacteria</taxon>
        <taxon>Moraxellales</taxon>
        <taxon>Moraxellaceae</taxon>
        <taxon>Moraxella</taxon>
    </lineage>
</organism>
<proteinExistence type="predicted"/>
<dbReference type="AlphaFoldDB" id="A0A1T0CVN4"/>
<gene>
    <name evidence="1" type="ORF">B0681_00625</name>
</gene>
<reference evidence="1 2" key="1">
    <citation type="submission" date="2017-02" db="EMBL/GenBank/DDBJ databases">
        <title>Draft genome sequence of Moraxella porci CCUG 54912T type strain.</title>
        <authorList>
            <person name="Salva-Serra F."/>
            <person name="Engstrom-Jakobsson H."/>
            <person name="Thorell K."/>
            <person name="Jaen-Luchoro D."/>
            <person name="Gonzales-Siles L."/>
            <person name="Karlsson R."/>
            <person name="Yazdan S."/>
            <person name="Boulund F."/>
            <person name="Johnning A."/>
            <person name="Engstrand L."/>
            <person name="Kristiansson E."/>
            <person name="Moore E."/>
        </authorList>
    </citation>
    <scope>NUCLEOTIDE SEQUENCE [LARGE SCALE GENOMIC DNA]</scope>
    <source>
        <strain evidence="1 2">CCUG 54912</strain>
    </source>
</reference>
<name>A0A1T0CVN4_9GAMM</name>
<dbReference type="EMBL" id="MUYV01000001">
    <property type="protein sequence ID" value="OOS26430.1"/>
    <property type="molecule type" value="Genomic_DNA"/>
</dbReference>
<evidence type="ECO:0000313" key="2">
    <source>
        <dbReference type="Proteomes" id="UP000190683"/>
    </source>
</evidence>
<accession>A0A1T0CVN4</accession>